<dbReference type="AlphaFoldDB" id="A0AAE1DRH6"/>
<evidence type="ECO:0000256" key="1">
    <source>
        <dbReference type="SAM" id="Phobius"/>
    </source>
</evidence>
<keyword evidence="1" id="KW-0472">Membrane</keyword>
<reference evidence="2" key="1">
    <citation type="journal article" date="2023" name="G3 (Bethesda)">
        <title>A reference genome for the long-term kleptoplast-retaining sea slug Elysia crispata morphotype clarki.</title>
        <authorList>
            <person name="Eastman K.E."/>
            <person name="Pendleton A.L."/>
            <person name="Shaikh M.A."/>
            <person name="Suttiyut T."/>
            <person name="Ogas R."/>
            <person name="Tomko P."/>
            <person name="Gavelis G."/>
            <person name="Widhalm J.R."/>
            <person name="Wisecaver J.H."/>
        </authorList>
    </citation>
    <scope>NUCLEOTIDE SEQUENCE</scope>
    <source>
        <strain evidence="2">ECLA1</strain>
    </source>
</reference>
<keyword evidence="1" id="KW-0812">Transmembrane</keyword>
<name>A0AAE1DRH6_9GAST</name>
<evidence type="ECO:0000313" key="2">
    <source>
        <dbReference type="EMBL" id="KAK3780062.1"/>
    </source>
</evidence>
<evidence type="ECO:0000313" key="3">
    <source>
        <dbReference type="Proteomes" id="UP001283361"/>
    </source>
</evidence>
<comment type="caution">
    <text evidence="2">The sequence shown here is derived from an EMBL/GenBank/DDBJ whole genome shotgun (WGS) entry which is preliminary data.</text>
</comment>
<sequence length="128" mass="15031">MRKFTWYRARAFNQRDKEDIATLIRESERKAGETRRNTQTNRTRTLFQILRTVLIGHFANMKTTVILFLAIFLIFAVSNIYAFNDCFSAFLGCWGELEHDKFHDPWCCEYGGHPTFTYIGDEVECLCA</sequence>
<proteinExistence type="predicted"/>
<keyword evidence="1" id="KW-1133">Transmembrane helix</keyword>
<accession>A0AAE1DRH6</accession>
<dbReference type="Proteomes" id="UP001283361">
    <property type="component" value="Unassembled WGS sequence"/>
</dbReference>
<keyword evidence="3" id="KW-1185">Reference proteome</keyword>
<organism evidence="2 3">
    <name type="scientific">Elysia crispata</name>
    <name type="common">lettuce slug</name>
    <dbReference type="NCBI Taxonomy" id="231223"/>
    <lineage>
        <taxon>Eukaryota</taxon>
        <taxon>Metazoa</taxon>
        <taxon>Spiralia</taxon>
        <taxon>Lophotrochozoa</taxon>
        <taxon>Mollusca</taxon>
        <taxon>Gastropoda</taxon>
        <taxon>Heterobranchia</taxon>
        <taxon>Euthyneura</taxon>
        <taxon>Panpulmonata</taxon>
        <taxon>Sacoglossa</taxon>
        <taxon>Placobranchoidea</taxon>
        <taxon>Plakobranchidae</taxon>
        <taxon>Elysia</taxon>
    </lineage>
</organism>
<gene>
    <name evidence="2" type="ORF">RRG08_061829</name>
</gene>
<protein>
    <submittedName>
        <fullName evidence="2">Uncharacterized protein</fullName>
    </submittedName>
</protein>
<dbReference type="EMBL" id="JAWDGP010002764">
    <property type="protein sequence ID" value="KAK3780062.1"/>
    <property type="molecule type" value="Genomic_DNA"/>
</dbReference>
<feature type="transmembrane region" description="Helical" evidence="1">
    <location>
        <begin position="65"/>
        <end position="83"/>
    </location>
</feature>